<keyword evidence="5 9" id="KW-0949">S-adenosyl-L-methionine</keyword>
<evidence type="ECO:0000256" key="5">
    <source>
        <dbReference type="ARBA" id="ARBA00022691"/>
    </source>
</evidence>
<proteinExistence type="inferred from homology"/>
<dbReference type="UniPathway" id="UPA00989"/>
<dbReference type="CDD" id="cd02440">
    <property type="entry name" value="AdoMet_MTases"/>
    <property type="match status" value="1"/>
</dbReference>
<name>A0A1M6B8B4_9FIRM</name>
<dbReference type="PANTHER" id="PTHR23417">
    <property type="entry name" value="3-DEOXY-D-MANNO-OCTULOSONIC-ACID TRANSFERASE/TRNA GUANINE-N 7 - -METHYLTRANSFERASE"/>
    <property type="match status" value="1"/>
</dbReference>
<dbReference type="OrthoDB" id="9802090at2"/>
<dbReference type="RefSeq" id="WP_073992579.1">
    <property type="nucleotide sequence ID" value="NZ_FQYT01000003.1"/>
</dbReference>
<dbReference type="EMBL" id="FQYT01000003">
    <property type="protein sequence ID" value="SHI44930.1"/>
    <property type="molecule type" value="Genomic_DNA"/>
</dbReference>
<dbReference type="SUPFAM" id="SSF53335">
    <property type="entry name" value="S-adenosyl-L-methionine-dependent methyltransferases"/>
    <property type="match status" value="1"/>
</dbReference>
<accession>A0A1M6B8B4</accession>
<dbReference type="STRING" id="1122934.SAMN02745691_00286"/>
<evidence type="ECO:0000256" key="4">
    <source>
        <dbReference type="ARBA" id="ARBA00022679"/>
    </source>
</evidence>
<comment type="similarity">
    <text evidence="8 9">Belongs to the class I-like SAM-binding methyltransferase superfamily. TrmB family.</text>
</comment>
<dbReference type="InterPro" id="IPR003358">
    <property type="entry name" value="tRNA_(Gua-N-7)_MeTrfase_Trmb"/>
</dbReference>
<dbReference type="EC" id="2.1.1.33" evidence="9"/>
<feature type="binding site" evidence="9">
    <location>
        <position position="121"/>
    </location>
    <ligand>
        <name>substrate</name>
    </ligand>
</feature>
<keyword evidence="11" id="KW-1185">Reference proteome</keyword>
<dbReference type="AlphaFoldDB" id="A0A1M6B8B4"/>
<feature type="binding site" evidence="9">
    <location>
        <position position="95"/>
    </location>
    <ligand>
        <name>S-adenosyl-L-methionine</name>
        <dbReference type="ChEBI" id="CHEBI:59789"/>
    </ligand>
</feature>
<feature type="binding site" evidence="9">
    <location>
        <position position="68"/>
    </location>
    <ligand>
        <name>S-adenosyl-L-methionine</name>
        <dbReference type="ChEBI" id="CHEBI:59789"/>
    </ligand>
</feature>
<dbReference type="Pfam" id="PF02390">
    <property type="entry name" value="Methyltransf_4"/>
    <property type="match status" value="1"/>
</dbReference>
<dbReference type="PROSITE" id="PS51625">
    <property type="entry name" value="SAM_MT_TRMB"/>
    <property type="match status" value="1"/>
</dbReference>
<feature type="binding site" evidence="9">
    <location>
        <position position="43"/>
    </location>
    <ligand>
        <name>S-adenosyl-L-methionine</name>
        <dbReference type="ChEBI" id="CHEBI:59789"/>
    </ligand>
</feature>
<evidence type="ECO:0000256" key="3">
    <source>
        <dbReference type="ARBA" id="ARBA00022603"/>
    </source>
</evidence>
<dbReference type="Proteomes" id="UP000184342">
    <property type="component" value="Unassembled WGS sequence"/>
</dbReference>
<dbReference type="InterPro" id="IPR055361">
    <property type="entry name" value="tRNA_methyltr_TrmB_bact"/>
</dbReference>
<reference evidence="10 11" key="1">
    <citation type="submission" date="2016-11" db="EMBL/GenBank/DDBJ databases">
        <authorList>
            <person name="Jaros S."/>
            <person name="Januszkiewicz K."/>
            <person name="Wedrychowicz H."/>
        </authorList>
    </citation>
    <scope>NUCLEOTIDE SEQUENCE [LARGE SCALE GENOMIC DNA]</scope>
    <source>
        <strain evidence="10 11">DSM 15970</strain>
    </source>
</reference>
<sequence length="214" mass="25159">MRLRNVRGSKEAIAESPYVINNPEEYRNKWREVFNNSNPLYIEIGMGKGRFLTRLAQQNPGINYVGIEKYASVLYRALEKREKMKMDNLYFIGMDAEDIAAVFGEGEVDWIYLNFSDPWPKDRHAKRRLTSKEFFGRYDRILRKDGRIEFKTDNMDLFDFSLEQIPLTNFEITAYTKDLHNDAMNEGNVMTEYEEKFSGLGHPICKLIAERKKA</sequence>
<dbReference type="GO" id="GO:0008176">
    <property type="term" value="F:tRNA (guanine(46)-N7)-methyltransferase activity"/>
    <property type="evidence" value="ECO:0007669"/>
    <property type="project" value="UniProtKB-UniRule"/>
</dbReference>
<dbReference type="InterPro" id="IPR029063">
    <property type="entry name" value="SAM-dependent_MTases_sf"/>
</dbReference>
<evidence type="ECO:0000256" key="8">
    <source>
        <dbReference type="ARBA" id="ARBA00060767"/>
    </source>
</evidence>
<dbReference type="GO" id="GO:0043527">
    <property type="term" value="C:tRNA methyltransferase complex"/>
    <property type="evidence" value="ECO:0007669"/>
    <property type="project" value="TreeGrafter"/>
</dbReference>
<comment type="catalytic activity">
    <reaction evidence="1 9">
        <text>guanosine(46) in tRNA + S-adenosyl-L-methionine = N(7)-methylguanosine(46) in tRNA + S-adenosyl-L-homocysteine</text>
        <dbReference type="Rhea" id="RHEA:42708"/>
        <dbReference type="Rhea" id="RHEA-COMP:10188"/>
        <dbReference type="Rhea" id="RHEA-COMP:10189"/>
        <dbReference type="ChEBI" id="CHEBI:57856"/>
        <dbReference type="ChEBI" id="CHEBI:59789"/>
        <dbReference type="ChEBI" id="CHEBI:74269"/>
        <dbReference type="ChEBI" id="CHEBI:74480"/>
        <dbReference type="EC" id="2.1.1.33"/>
    </reaction>
</comment>
<feature type="binding site" evidence="9">
    <location>
        <position position="117"/>
    </location>
    <ligand>
        <name>S-adenosyl-L-methionine</name>
        <dbReference type="ChEBI" id="CHEBI:59789"/>
    </ligand>
</feature>
<dbReference type="NCBIfam" id="NF001080">
    <property type="entry name" value="PRK00121.2-2"/>
    <property type="match status" value="1"/>
</dbReference>
<dbReference type="NCBIfam" id="TIGR00091">
    <property type="entry name" value="tRNA (guanosine(46)-N7)-methyltransferase TrmB"/>
    <property type="match status" value="1"/>
</dbReference>
<evidence type="ECO:0000313" key="11">
    <source>
        <dbReference type="Proteomes" id="UP000184342"/>
    </source>
</evidence>
<keyword evidence="4 9" id="KW-0808">Transferase</keyword>
<keyword evidence="3 9" id="KW-0489">Methyltransferase</keyword>
<comment type="function">
    <text evidence="2 9">Catalyzes the formation of N(7)-methylguanine at position 46 (m7G46) in tRNA.</text>
</comment>
<feature type="binding site" evidence="9">
    <location>
        <begin position="191"/>
        <end position="194"/>
    </location>
    <ligand>
        <name>substrate</name>
    </ligand>
</feature>
<evidence type="ECO:0000256" key="7">
    <source>
        <dbReference type="ARBA" id="ARBA00060552"/>
    </source>
</evidence>
<comment type="pathway">
    <text evidence="7 9">tRNA modification; N(7)-methylguanine-tRNA biosynthesis.</text>
</comment>
<evidence type="ECO:0000256" key="1">
    <source>
        <dbReference type="ARBA" id="ARBA00000142"/>
    </source>
</evidence>
<gene>
    <name evidence="9" type="primary">trmB</name>
    <name evidence="10" type="ORF">SAMN02745691_00286</name>
</gene>
<feature type="binding site" evidence="9">
    <location>
        <position position="153"/>
    </location>
    <ligand>
        <name>substrate</name>
    </ligand>
</feature>
<dbReference type="FunFam" id="3.40.50.150:FF:000035">
    <property type="entry name" value="tRNA (guanine-N(7)-)-methyltransferase"/>
    <property type="match status" value="1"/>
</dbReference>
<keyword evidence="6 9" id="KW-0819">tRNA processing</keyword>
<evidence type="ECO:0000256" key="6">
    <source>
        <dbReference type="ARBA" id="ARBA00022694"/>
    </source>
</evidence>
<protein>
    <recommendedName>
        <fullName evidence="9">tRNA (guanine-N(7)-)-methyltransferase</fullName>
        <ecNumber evidence="9">2.1.1.33</ecNumber>
    </recommendedName>
    <alternativeName>
        <fullName evidence="9">tRNA (guanine(46)-N(7))-methyltransferase</fullName>
    </alternativeName>
    <alternativeName>
        <fullName evidence="9">tRNA(m7G46)-methyltransferase</fullName>
    </alternativeName>
</protein>
<evidence type="ECO:0000256" key="9">
    <source>
        <dbReference type="HAMAP-Rule" id="MF_01057"/>
    </source>
</evidence>
<dbReference type="PANTHER" id="PTHR23417:SF14">
    <property type="entry name" value="PENTACOTRIPEPTIDE-REPEAT REGION OF PRORP DOMAIN-CONTAINING PROTEIN"/>
    <property type="match status" value="1"/>
</dbReference>
<comment type="caution">
    <text evidence="9">Lacks conserved residue(s) required for the propagation of feature annotation.</text>
</comment>
<evidence type="ECO:0000313" key="10">
    <source>
        <dbReference type="EMBL" id="SHI44930.1"/>
    </source>
</evidence>
<evidence type="ECO:0000256" key="2">
    <source>
        <dbReference type="ARBA" id="ARBA00003015"/>
    </source>
</evidence>
<dbReference type="HAMAP" id="MF_01057">
    <property type="entry name" value="tRNA_methyltr_TrmB"/>
    <property type="match status" value="1"/>
</dbReference>
<organism evidence="10 11">
    <name type="scientific">Parasporobacterium paucivorans DSM 15970</name>
    <dbReference type="NCBI Taxonomy" id="1122934"/>
    <lineage>
        <taxon>Bacteria</taxon>
        <taxon>Bacillati</taxon>
        <taxon>Bacillota</taxon>
        <taxon>Clostridia</taxon>
        <taxon>Lachnospirales</taxon>
        <taxon>Lachnospiraceae</taxon>
        <taxon>Parasporobacterium</taxon>
    </lineage>
</organism>
<dbReference type="Gene3D" id="3.40.50.150">
    <property type="entry name" value="Vaccinia Virus protein VP39"/>
    <property type="match status" value="1"/>
</dbReference>